<accession>A0A9W8A7X7</accession>
<protein>
    <recommendedName>
        <fullName evidence="5 7">Actin-related protein 2/3 complex subunit 5</fullName>
    </recommendedName>
</protein>
<dbReference type="Proteomes" id="UP001150569">
    <property type="component" value="Unassembled WGS sequence"/>
</dbReference>
<evidence type="ECO:0000256" key="3">
    <source>
        <dbReference type="ARBA" id="ARBA00022490"/>
    </source>
</evidence>
<dbReference type="Gene3D" id="1.25.40.190">
    <property type="entry name" value="Actin-related protein 2/3 complex subunit 5"/>
    <property type="match status" value="1"/>
</dbReference>
<evidence type="ECO:0000313" key="9">
    <source>
        <dbReference type="Proteomes" id="UP001150569"/>
    </source>
</evidence>
<comment type="function">
    <text evidence="7">Functions as component of the Arp2/3 complex which is involved in regulation of actin polymerization and together with an activating nucleation-promoting factor (NPF) mediates the formation of branched actin networks. Arp2/3 complex plays a critical role in the control of cell morphogenesis via the modulation of cell polarity development.</text>
</comment>
<dbReference type="FunFam" id="1.25.40.190:FF:000003">
    <property type="entry name" value="Actin-related protein 2/3 complex subunit 5"/>
    <property type="match status" value="1"/>
</dbReference>
<sequence length="154" mass="16917">MSHRNIDIDALNDDRYIDEFEHLTTQTPEEVEAQVQSKASAVRTALGRGNVEEALLIALGNPPYGQRFESAQQQNGQVVMDVLNSVKVTDIASMVSALDPDSLDVLTKYIYHGLAHPASYNCGVLLNWHEKVVENAGLGAIVRVLTDNKTIKSQ</sequence>
<dbReference type="InterPro" id="IPR036743">
    <property type="entry name" value="ARPC5_sf"/>
</dbReference>
<dbReference type="Pfam" id="PF04699">
    <property type="entry name" value="P16-Arc"/>
    <property type="match status" value="1"/>
</dbReference>
<name>A0A9W8A7X7_9FUNG</name>
<dbReference type="PIRSF" id="PIRSF039096">
    <property type="entry name" value="p16-ARC"/>
    <property type="match status" value="1"/>
</dbReference>
<evidence type="ECO:0000256" key="5">
    <source>
        <dbReference type="ARBA" id="ARBA00040214"/>
    </source>
</evidence>
<proteinExistence type="inferred from homology"/>
<dbReference type="GO" id="GO:0034314">
    <property type="term" value="P:Arp2/3 complex-mediated actin nucleation"/>
    <property type="evidence" value="ECO:0007669"/>
    <property type="project" value="InterPro"/>
</dbReference>
<comment type="caution">
    <text evidence="8">The sequence shown here is derived from an EMBL/GenBank/DDBJ whole genome shotgun (WGS) entry which is preliminary data.</text>
</comment>
<dbReference type="SUPFAM" id="SSF69103">
    <property type="entry name" value="Arp2/3 complex 16 kDa subunit ARPC5"/>
    <property type="match status" value="1"/>
</dbReference>
<dbReference type="EMBL" id="JANBPT010000453">
    <property type="protein sequence ID" value="KAJ1920109.1"/>
    <property type="molecule type" value="Genomic_DNA"/>
</dbReference>
<keyword evidence="4 7" id="KW-0206">Cytoskeleton</keyword>
<organism evidence="8 9">
    <name type="scientific">Tieghemiomyces parasiticus</name>
    <dbReference type="NCBI Taxonomy" id="78921"/>
    <lineage>
        <taxon>Eukaryota</taxon>
        <taxon>Fungi</taxon>
        <taxon>Fungi incertae sedis</taxon>
        <taxon>Zoopagomycota</taxon>
        <taxon>Kickxellomycotina</taxon>
        <taxon>Dimargaritomycetes</taxon>
        <taxon>Dimargaritales</taxon>
        <taxon>Dimargaritaceae</taxon>
        <taxon>Tieghemiomyces</taxon>
    </lineage>
</organism>
<evidence type="ECO:0000256" key="2">
    <source>
        <dbReference type="ARBA" id="ARBA00006084"/>
    </source>
</evidence>
<dbReference type="GO" id="GO:0030833">
    <property type="term" value="P:regulation of actin filament polymerization"/>
    <property type="evidence" value="ECO:0007669"/>
    <property type="project" value="InterPro"/>
</dbReference>
<comment type="function">
    <text evidence="6">Functions as a component of the Arp2/3 complex which is involved in regulation of actin polymerization and together with an activating nucleation-promoting factor (NPF) mediates the formation of branched actin networks.</text>
</comment>
<evidence type="ECO:0000313" key="8">
    <source>
        <dbReference type="EMBL" id="KAJ1920109.1"/>
    </source>
</evidence>
<reference evidence="8" key="1">
    <citation type="submission" date="2022-07" db="EMBL/GenBank/DDBJ databases">
        <title>Phylogenomic reconstructions and comparative analyses of Kickxellomycotina fungi.</title>
        <authorList>
            <person name="Reynolds N.K."/>
            <person name="Stajich J.E."/>
            <person name="Barry K."/>
            <person name="Grigoriev I.V."/>
            <person name="Crous P."/>
            <person name="Smith M.E."/>
        </authorList>
    </citation>
    <scope>NUCLEOTIDE SEQUENCE</scope>
    <source>
        <strain evidence="8">RSA 861</strain>
    </source>
</reference>
<evidence type="ECO:0000256" key="1">
    <source>
        <dbReference type="ARBA" id="ARBA00004245"/>
    </source>
</evidence>
<dbReference type="InterPro" id="IPR006789">
    <property type="entry name" value="ARPC5"/>
</dbReference>
<dbReference type="PANTHER" id="PTHR12644">
    <property type="entry name" value="ARP2/3 COMPLEX 16 KD SUBUNIT P16-ARC"/>
    <property type="match status" value="1"/>
</dbReference>
<evidence type="ECO:0000256" key="4">
    <source>
        <dbReference type="ARBA" id="ARBA00023212"/>
    </source>
</evidence>
<dbReference type="OrthoDB" id="429520at2759"/>
<dbReference type="GO" id="GO:0005885">
    <property type="term" value="C:Arp2/3 protein complex"/>
    <property type="evidence" value="ECO:0007669"/>
    <property type="project" value="InterPro"/>
</dbReference>
<comment type="similarity">
    <text evidence="2 7">Belongs to the ARPC5 family.</text>
</comment>
<dbReference type="AlphaFoldDB" id="A0A9W8A7X7"/>
<gene>
    <name evidence="8" type="primary">ARC15_1</name>
    <name evidence="8" type="ORF">IWQ60_007071</name>
</gene>
<dbReference type="GO" id="GO:0044396">
    <property type="term" value="P:actin cortical patch organization"/>
    <property type="evidence" value="ECO:0007669"/>
    <property type="project" value="UniProtKB-ARBA"/>
</dbReference>
<keyword evidence="3" id="KW-0963">Cytoplasm</keyword>
<comment type="subcellular location">
    <subcellularLocation>
        <location evidence="1">Cytoplasm</location>
        <location evidence="1">Cytoskeleton</location>
    </subcellularLocation>
</comment>
<evidence type="ECO:0000256" key="7">
    <source>
        <dbReference type="RuleBase" id="RU004301"/>
    </source>
</evidence>
<keyword evidence="9" id="KW-1185">Reference proteome</keyword>
<evidence type="ECO:0000256" key="6">
    <source>
        <dbReference type="ARBA" id="ARBA00060329"/>
    </source>
</evidence>